<feature type="chain" id="PRO_5046950726" evidence="1">
    <location>
        <begin position="27"/>
        <end position="203"/>
    </location>
</feature>
<gene>
    <name evidence="2" type="ORF">ACFP9W_06705</name>
</gene>
<evidence type="ECO:0000313" key="3">
    <source>
        <dbReference type="Proteomes" id="UP001596230"/>
    </source>
</evidence>
<keyword evidence="2" id="KW-0449">Lipoprotein</keyword>
<dbReference type="Proteomes" id="UP001596230">
    <property type="component" value="Unassembled WGS sequence"/>
</dbReference>
<accession>A0ABW1VZM2</accession>
<comment type="caution">
    <text evidence="2">The sequence shown here is derived from an EMBL/GenBank/DDBJ whole genome shotgun (WGS) entry which is preliminary data.</text>
</comment>
<dbReference type="PROSITE" id="PS51257">
    <property type="entry name" value="PROKAR_LIPOPROTEIN"/>
    <property type="match status" value="1"/>
</dbReference>
<dbReference type="Pfam" id="PF06572">
    <property type="entry name" value="DUF1131"/>
    <property type="match status" value="1"/>
</dbReference>
<feature type="signal peptide" evidence="1">
    <location>
        <begin position="1"/>
        <end position="26"/>
    </location>
</feature>
<dbReference type="NCBIfam" id="NF007990">
    <property type="entry name" value="PRK10718.1"/>
    <property type="match status" value="1"/>
</dbReference>
<reference evidence="3" key="1">
    <citation type="journal article" date="2019" name="Int. J. Syst. Evol. Microbiol.">
        <title>The Global Catalogue of Microorganisms (GCM) 10K type strain sequencing project: providing services to taxonomists for standard genome sequencing and annotation.</title>
        <authorList>
            <consortium name="The Broad Institute Genomics Platform"/>
            <consortium name="The Broad Institute Genome Sequencing Center for Infectious Disease"/>
            <person name="Wu L."/>
            <person name="Ma J."/>
        </authorList>
    </citation>
    <scope>NUCLEOTIDE SEQUENCE [LARGE SCALE GENOMIC DNA]</scope>
    <source>
        <strain evidence="3">CGMCC 1.18518</strain>
    </source>
</reference>
<dbReference type="InterPro" id="IPR038714">
    <property type="entry name" value="YfeY-like_sf"/>
</dbReference>
<keyword evidence="3" id="KW-1185">Reference proteome</keyword>
<dbReference type="InterPro" id="IPR010938">
    <property type="entry name" value="DUF1131"/>
</dbReference>
<dbReference type="Gene3D" id="2.60.460.10">
    <property type="entry name" value="protein yfey like domain"/>
    <property type="match status" value="1"/>
</dbReference>
<dbReference type="RefSeq" id="WP_385948875.1">
    <property type="nucleotide sequence ID" value="NZ_JBHSUB010000007.1"/>
</dbReference>
<proteinExistence type="predicted"/>
<evidence type="ECO:0000313" key="2">
    <source>
        <dbReference type="EMBL" id="MFC6377778.1"/>
    </source>
</evidence>
<keyword evidence="1" id="KW-0732">Signal</keyword>
<protein>
    <submittedName>
        <fullName evidence="2">RpoE-regulated lipoprotein</fullName>
    </submittedName>
</protein>
<organism evidence="2 3">
    <name type="scientific">Tatumella terrea</name>
    <dbReference type="NCBI Taxonomy" id="419007"/>
    <lineage>
        <taxon>Bacteria</taxon>
        <taxon>Pseudomonadati</taxon>
        <taxon>Pseudomonadota</taxon>
        <taxon>Gammaproteobacteria</taxon>
        <taxon>Enterobacterales</taxon>
        <taxon>Erwiniaceae</taxon>
        <taxon>Tatumella</taxon>
    </lineage>
</organism>
<dbReference type="EMBL" id="JBHSUB010000007">
    <property type="protein sequence ID" value="MFC6377778.1"/>
    <property type="molecule type" value="Genomic_DNA"/>
</dbReference>
<sequence length="203" mass="22031">MKLLKTALLTSAMLLGGCASSGQSTATESTVHWWNPLTYSWSSALPWHWFSSPVKVTDQGVGGLNSLTPMNESDIHQALGSDYQLRQGMRTESGNIVTFWQALKQGQVMLDIQGKSTISRITVTDPSVVTADGVHIGSPFSALYSKAFGHCQSADNGNSVQCRSPVAGNIQYLYQGEGHGPEGIMPADETLKNWTLTKIIWQQ</sequence>
<name>A0ABW1VZM2_9GAMM</name>
<evidence type="ECO:0000256" key="1">
    <source>
        <dbReference type="SAM" id="SignalP"/>
    </source>
</evidence>